<evidence type="ECO:0000256" key="1">
    <source>
        <dbReference type="ARBA" id="ARBA00006484"/>
    </source>
</evidence>
<dbReference type="RefSeq" id="WP_115903005.1">
    <property type="nucleotide sequence ID" value="NZ_JBBEFH010000036.1"/>
</dbReference>
<sequence length="293" mass="31445">MAKQNPVTQFYHEKYEKQPQDYPGLQHKMTPVPDCGEETYQGAEKLVGKKALVTGADSGIGRAAAIAYAKEGADVAIAYHPDEQQDAEDVKAVIEKAGQTAVLLPGDLRDATYAKQMVKDAYDALGGLDILVLNAGMQQFEYDIQKLDPKQLTDTFEVNVFSTVYSIQEALNYLEAGSSIILTSSIQAMKPSPHLLDYAMTKSCNVSLTKGLAAQLGPKGIRVNAVAPGPVWTPLQICGGQPQDNIPEFGQNQPLQRAGQPVELADVYVLLASENASFITGQVYGVTGGAPIN</sequence>
<comment type="similarity">
    <text evidence="1">Belongs to the short-chain dehydrogenases/reductases (SDR) family.</text>
</comment>
<dbReference type="AlphaFoldDB" id="A0A3E0IKU8"/>
<comment type="caution">
    <text evidence="3">The sequence shown here is derived from an EMBL/GenBank/DDBJ whole genome shotgun (WGS) entry which is preliminary data.</text>
</comment>
<dbReference type="PANTHER" id="PTHR48107:SF16">
    <property type="entry name" value="NADPH-DEPENDENT ALDEHYDE REDUCTASE 1, CHLOROPLASTIC"/>
    <property type="match status" value="1"/>
</dbReference>
<reference evidence="3 4" key="1">
    <citation type="journal article" date="2018" name="Vet. Microbiol.">
        <title>Characterisation of Staphylococcus felis isolated from cats using whole genome sequencing.</title>
        <authorList>
            <person name="Worthing K."/>
            <person name="Pang S."/>
            <person name="Trott D.J."/>
            <person name="Abraham S."/>
            <person name="Coombs G.W."/>
            <person name="Jordan D."/>
            <person name="McIntyre L."/>
            <person name="Davies M.R."/>
            <person name="Norris J."/>
        </authorList>
    </citation>
    <scope>NUCLEOTIDE SEQUENCE [LARGE SCALE GENOMIC DNA]</scope>
    <source>
        <strain evidence="3 4">F9</strain>
    </source>
</reference>
<dbReference type="PRINTS" id="PR00081">
    <property type="entry name" value="GDHRDH"/>
</dbReference>
<accession>A0A3E0IKU8</accession>
<name>A0A3E0IKU8_9STAP</name>
<dbReference type="InterPro" id="IPR002347">
    <property type="entry name" value="SDR_fam"/>
</dbReference>
<dbReference type="OrthoDB" id="9803333at2"/>
<evidence type="ECO:0000313" key="3">
    <source>
        <dbReference type="EMBL" id="REH89333.1"/>
    </source>
</evidence>
<dbReference type="SUPFAM" id="SSF51735">
    <property type="entry name" value="NAD(P)-binding Rossmann-fold domains"/>
    <property type="match status" value="1"/>
</dbReference>
<evidence type="ECO:0000256" key="2">
    <source>
        <dbReference type="ARBA" id="ARBA00023002"/>
    </source>
</evidence>
<protein>
    <submittedName>
        <fullName evidence="3">NAD(P)-dependent dehydrogenase</fullName>
    </submittedName>
</protein>
<dbReference type="Gene3D" id="3.40.50.720">
    <property type="entry name" value="NAD(P)-binding Rossmann-like Domain"/>
    <property type="match status" value="1"/>
</dbReference>
<dbReference type="Proteomes" id="UP000256562">
    <property type="component" value="Unassembled WGS sequence"/>
</dbReference>
<dbReference type="EMBL" id="QKXQ01000691">
    <property type="protein sequence ID" value="REH89333.1"/>
    <property type="molecule type" value="Genomic_DNA"/>
</dbReference>
<dbReference type="FunFam" id="3.40.50.720:FF:000097">
    <property type="entry name" value="SDR family oxidoreductase"/>
    <property type="match status" value="1"/>
</dbReference>
<proteinExistence type="inferred from homology"/>
<dbReference type="GO" id="GO:0016614">
    <property type="term" value="F:oxidoreductase activity, acting on CH-OH group of donors"/>
    <property type="evidence" value="ECO:0007669"/>
    <property type="project" value="UniProtKB-ARBA"/>
</dbReference>
<dbReference type="PANTHER" id="PTHR48107">
    <property type="entry name" value="NADPH-DEPENDENT ALDEHYDE REDUCTASE-LIKE PROTEIN, CHLOROPLASTIC-RELATED"/>
    <property type="match status" value="1"/>
</dbReference>
<keyword evidence="2" id="KW-0560">Oxidoreductase</keyword>
<evidence type="ECO:0000313" key="4">
    <source>
        <dbReference type="Proteomes" id="UP000256562"/>
    </source>
</evidence>
<dbReference type="InterPro" id="IPR036291">
    <property type="entry name" value="NAD(P)-bd_dom_sf"/>
</dbReference>
<organism evidence="3 4">
    <name type="scientific">Staphylococcus felis</name>
    <dbReference type="NCBI Taxonomy" id="46127"/>
    <lineage>
        <taxon>Bacteria</taxon>
        <taxon>Bacillati</taxon>
        <taxon>Bacillota</taxon>
        <taxon>Bacilli</taxon>
        <taxon>Bacillales</taxon>
        <taxon>Staphylococcaceae</taxon>
        <taxon>Staphylococcus</taxon>
    </lineage>
</organism>
<gene>
    <name evidence="3" type="ORF">DOS83_13565</name>
</gene>
<dbReference type="Pfam" id="PF13561">
    <property type="entry name" value="adh_short_C2"/>
    <property type="match status" value="1"/>
</dbReference>